<dbReference type="Proteomes" id="UP000565521">
    <property type="component" value="Unassembled WGS sequence"/>
</dbReference>
<organism evidence="3 4">
    <name type="scientific">Hymenobacter lapidiphilus</name>
    <dbReference type="NCBI Taxonomy" id="2608003"/>
    <lineage>
        <taxon>Bacteria</taxon>
        <taxon>Pseudomonadati</taxon>
        <taxon>Bacteroidota</taxon>
        <taxon>Cytophagia</taxon>
        <taxon>Cytophagales</taxon>
        <taxon>Hymenobacteraceae</taxon>
        <taxon>Hymenobacter</taxon>
    </lineage>
</organism>
<dbReference type="EMBL" id="JABKAU010000034">
    <property type="protein sequence ID" value="NVO32677.1"/>
    <property type="molecule type" value="Genomic_DNA"/>
</dbReference>
<protein>
    <submittedName>
        <fullName evidence="3">Uncharacterized protein</fullName>
    </submittedName>
</protein>
<dbReference type="CDD" id="cd14686">
    <property type="entry name" value="bZIP"/>
    <property type="match status" value="1"/>
</dbReference>
<dbReference type="AlphaFoldDB" id="A0A7Y7PRT4"/>
<proteinExistence type="predicted"/>
<comment type="caution">
    <text evidence="3">The sequence shown here is derived from an EMBL/GenBank/DDBJ whole genome shotgun (WGS) entry which is preliminary data.</text>
</comment>
<name>A0A7Y7PRT4_9BACT</name>
<sequence length="455" mass="48578">MLHRLTFAPFHDADAATWFANLGDALEADGATGLLLANLTVSEALTLPAVAVLPGRVVVLQPSAKALGTTTQAQQTALAAWLGTWPELPAVPAAAITGFIIGSDSADKATAWPITTLERLPQRLRALPTTLLLPDTLLQRWAESLTEDEEEAEEEETYPTAFWEQKARQLWNWLGAADVPADPPYGTAPAQLAPSTDAAAEQQRLEQLRQQLFAELEQQRLQMEAREAAREQSITQLRQQLATTPSAAAEVATLQARLAAETQEKNALAAAITASRQEAEVRNRELEARMQQLGQQVAQLQTRPTATVSAAAAPTTIVPAAAAPGTASASSAPVVKPRPGGLHPATATAQWRLQWPRAALVLGLLAAIGAGGWAVQHYVRPPASSGETRSQPREDQPDTDEENLEAAAPTLFDIQPDTMQLEPEPTDSVEGTAPEPIEPRPEETMDSVAAPDEGI</sequence>
<feature type="coiled-coil region" evidence="1">
    <location>
        <begin position="251"/>
        <end position="303"/>
    </location>
</feature>
<evidence type="ECO:0000256" key="1">
    <source>
        <dbReference type="SAM" id="Coils"/>
    </source>
</evidence>
<keyword evidence="4" id="KW-1185">Reference proteome</keyword>
<evidence type="ECO:0000256" key="2">
    <source>
        <dbReference type="SAM" id="MobiDB-lite"/>
    </source>
</evidence>
<feature type="region of interest" description="Disordered" evidence="2">
    <location>
        <begin position="380"/>
        <end position="455"/>
    </location>
</feature>
<evidence type="ECO:0000313" key="4">
    <source>
        <dbReference type="Proteomes" id="UP000565521"/>
    </source>
</evidence>
<accession>A0A7Y7PRT4</accession>
<dbReference type="RefSeq" id="WP_176909545.1">
    <property type="nucleotide sequence ID" value="NZ_JABKAU010000034.1"/>
</dbReference>
<reference evidence="3 4" key="1">
    <citation type="submission" date="2020-05" db="EMBL/GenBank/DDBJ databases">
        <title>Hymenobacter terrestris sp. nov. and Hymenobacter lapidiphilus sp. nov., isolated from regoliths in Antarctica.</title>
        <authorList>
            <person name="Sedlacek I."/>
            <person name="Pantucek R."/>
            <person name="Zeman M."/>
            <person name="Holochova P."/>
            <person name="Kralova S."/>
            <person name="Stankova E."/>
            <person name="Sedo O."/>
            <person name="Micenkova L."/>
            <person name="Svec P."/>
            <person name="Gupta V."/>
            <person name="Sood U."/>
            <person name="Korpole U.S."/>
            <person name="Lal R."/>
        </authorList>
    </citation>
    <scope>NUCLEOTIDE SEQUENCE [LARGE SCALE GENOMIC DNA]</scope>
    <source>
        <strain evidence="3 4">P5342</strain>
    </source>
</reference>
<gene>
    <name evidence="3" type="ORF">HW554_15790</name>
</gene>
<keyword evidence="1" id="KW-0175">Coiled coil</keyword>
<evidence type="ECO:0000313" key="3">
    <source>
        <dbReference type="EMBL" id="NVO32677.1"/>
    </source>
</evidence>